<evidence type="ECO:0000313" key="3">
    <source>
        <dbReference type="Proteomes" id="UP000241890"/>
    </source>
</evidence>
<comment type="caution">
    <text evidence="2">The sequence shown here is derived from an EMBL/GenBank/DDBJ whole genome shotgun (WGS) entry which is preliminary data.</text>
</comment>
<keyword evidence="1" id="KW-0472">Membrane</keyword>
<sequence length="72" mass="7763">MNSFKVQESVQARRTKLTARRSMLMGALLDAAVDSFVWASAVAIFLGEALLHDAALHGSWSDATQATNTLRG</sequence>
<dbReference type="Proteomes" id="UP000241890">
    <property type="component" value="Unassembled WGS sequence"/>
</dbReference>
<accession>A0A2R5GC25</accession>
<proteinExistence type="predicted"/>
<reference evidence="2 3" key="1">
    <citation type="submission" date="2017-12" db="EMBL/GenBank/DDBJ databases">
        <title>Sequencing, de novo assembly and annotation of complete genome of a new Thraustochytrid species, strain FCC1311.</title>
        <authorList>
            <person name="Sedici K."/>
            <person name="Godart F."/>
            <person name="Aiese Cigliano R."/>
            <person name="Sanseverino W."/>
            <person name="Barakat M."/>
            <person name="Ortet P."/>
            <person name="Marechal E."/>
            <person name="Cagnac O."/>
            <person name="Amato A."/>
        </authorList>
    </citation>
    <scope>NUCLEOTIDE SEQUENCE [LARGE SCALE GENOMIC DNA]</scope>
</reference>
<keyword evidence="1" id="KW-0812">Transmembrane</keyword>
<dbReference type="EMBL" id="BEYU01000042">
    <property type="protein sequence ID" value="GBG28537.1"/>
    <property type="molecule type" value="Genomic_DNA"/>
</dbReference>
<evidence type="ECO:0000313" key="2">
    <source>
        <dbReference type="EMBL" id="GBG28537.1"/>
    </source>
</evidence>
<organism evidence="2 3">
    <name type="scientific">Hondaea fermentalgiana</name>
    <dbReference type="NCBI Taxonomy" id="2315210"/>
    <lineage>
        <taxon>Eukaryota</taxon>
        <taxon>Sar</taxon>
        <taxon>Stramenopiles</taxon>
        <taxon>Bigyra</taxon>
        <taxon>Labyrinthulomycetes</taxon>
        <taxon>Thraustochytrida</taxon>
        <taxon>Thraustochytriidae</taxon>
        <taxon>Hondaea</taxon>
    </lineage>
</organism>
<keyword evidence="3" id="KW-1185">Reference proteome</keyword>
<gene>
    <name evidence="2" type="ORF">FCC1311_047602</name>
</gene>
<keyword evidence="1" id="KW-1133">Transmembrane helix</keyword>
<protein>
    <submittedName>
        <fullName evidence="2">Uncharacterized protein</fullName>
    </submittedName>
</protein>
<name>A0A2R5GC25_9STRA</name>
<dbReference type="InParanoid" id="A0A2R5GC25"/>
<evidence type="ECO:0000256" key="1">
    <source>
        <dbReference type="SAM" id="Phobius"/>
    </source>
</evidence>
<dbReference type="AlphaFoldDB" id="A0A2R5GC25"/>
<feature type="transmembrane region" description="Helical" evidence="1">
    <location>
        <begin position="23"/>
        <end position="46"/>
    </location>
</feature>